<dbReference type="Gene3D" id="3.40.50.300">
    <property type="entry name" value="P-loop containing nucleotide triphosphate hydrolases"/>
    <property type="match status" value="1"/>
</dbReference>
<keyword evidence="1" id="KW-0547">Nucleotide-binding</keyword>
<dbReference type="SUPFAM" id="SSF52540">
    <property type="entry name" value="P-loop containing nucleoside triphosphate hydrolases"/>
    <property type="match status" value="1"/>
</dbReference>
<accession>A0ABV5AHZ0</accession>
<dbReference type="Proteomes" id="UP001579974">
    <property type="component" value="Unassembled WGS sequence"/>
</dbReference>
<protein>
    <submittedName>
        <fullName evidence="1">ATP-binding protein</fullName>
    </submittedName>
</protein>
<gene>
    <name evidence="1" type="ORF">KKP3000_000543</name>
</gene>
<dbReference type="EMBL" id="JBDXSU010000013">
    <property type="protein sequence ID" value="MFB5191763.1"/>
    <property type="molecule type" value="Genomic_DNA"/>
</dbReference>
<proteinExistence type="predicted"/>
<dbReference type="RefSeq" id="WP_275474099.1">
    <property type="nucleotide sequence ID" value="NZ_CP162940.1"/>
</dbReference>
<keyword evidence="2" id="KW-1185">Reference proteome</keyword>
<comment type="caution">
    <text evidence="1">The sequence shown here is derived from an EMBL/GenBank/DDBJ whole genome shotgun (WGS) entry which is preliminary data.</text>
</comment>
<dbReference type="GO" id="GO:0005524">
    <property type="term" value="F:ATP binding"/>
    <property type="evidence" value="ECO:0007669"/>
    <property type="project" value="UniProtKB-KW"/>
</dbReference>
<dbReference type="NCBIfam" id="NF041815">
    <property type="entry name" value="Avs4"/>
    <property type="match status" value="1"/>
</dbReference>
<keyword evidence="1" id="KW-0067">ATP-binding</keyword>
<evidence type="ECO:0000313" key="2">
    <source>
        <dbReference type="Proteomes" id="UP001579974"/>
    </source>
</evidence>
<name>A0ABV5AHZ0_9BACL</name>
<evidence type="ECO:0000313" key="1">
    <source>
        <dbReference type="EMBL" id="MFB5191763.1"/>
    </source>
</evidence>
<reference evidence="1 2" key="1">
    <citation type="journal article" date="2024" name="Int. J. Mol. Sci.">
        <title>Exploration of Alicyclobacillus spp. Genome in Search of Antibiotic Resistance.</title>
        <authorList>
            <person name="Bucka-Kolendo J."/>
            <person name="Kiousi D.E."/>
            <person name="Dekowska A."/>
            <person name="Mikolajczuk-Szczyrba A."/>
            <person name="Karadedos D.M."/>
            <person name="Michael P."/>
            <person name="Galanis A."/>
            <person name="Sokolowska B."/>
        </authorList>
    </citation>
    <scope>NUCLEOTIDE SEQUENCE [LARGE SCALE GENOMIC DNA]</scope>
    <source>
        <strain evidence="1 2">KKP 3000</strain>
    </source>
</reference>
<sequence length="1611" mass="188310">MALVLKLGFNLFIGEITVLALKMESLLLGIGESNIVIAKPDWDVFKAKFSENPQSNFEWLCYLLFCVEFRLPIGIFRYKNQSGIETNPVTQEDDVVGWQAKFYETTLSQHKADLIDMVKKSNRDYPDLTKIVFFTNQEWGQGRLHNDPQVKLDVEEAANKLNIDIEWRTASFFESPFVTTENQLISQYFFSLEKTVIDAITNMREHTEYLLSEIQTTISFDEHKIELDRDELLQNLITDIRQKSMIVLSGEGGVGKTAVIKNLYNVLNDTIPFYMLKANQFDISNIDLLFWGSNLNDFIKAHKDDSEKIFVVDSAEKLVDLNETNPFRRFLSVMIQNEWTLVFTVRSQYLIDLDVLFIDNYQLAPLKFHIDKLSREDLNCIAEEYNFSLPNDYRLLELITNPFYLNEYLKFYTEGDNIGYLKFKELLWNKVIRKAKPSREQCFLQIAFKRANENQFFMTLDSNNSSLESLVEDGILGYQTAGYFITHDIYEEWALERIIESEYIKKESNFNFIQRIGDSLAIRRSFRNWISEKLFLEVDSSKEFVEELIEDDSVASFWKDEAVISVLLCDYSEYFFNSLNRMFLGEHQKLLQRISFLLRIACKEVDNDFFKQMGMKNVDLLSAKYIFTSPKGSGWNGFIKFVYEHLDEIGLENIRFVLPIVHDWSSKFRQGETTRLSGLIALKYYFWLVQRDIHIARSEDTRDKILETILYCTGEIKTELISIFDEVLANKSKDHSSPHYGLIETILTKSFISVEVMKVLPDYVLKLGDLFWFRSCEEIDSFQWSSGVEQYFCIDDQLDSYSPASAYQTPIYWLLQIAFSQTVNFILDFTNKTVECFAKSEFARNEVTTTELYIEDKVYKQYICGRLWNMYRGTEVAPDVLESMHMALEKVLLEAAKNIDAEVLQNWLLYLLKNSKSASITAIVVSVVLAYPGKTFNVAIDLFKSKDLFFHDTQRMIHDQTAKLNYSIGYGVNSNSKLHQDERIGTCSDKHRAKSLENVALEYQFFRTEEVSEEESAQRLQTIWDVFDTHYADLSETSSENERTKTWKLYLARMDRRKMNPTLEEKDGAILISFNPELEPEVREYSEASLKQSSDRMKYTELKLWAHYRIRHEEQYKQYIRYEDNPTLALAESRDIIAEFEKTDDIGNKYDYEAFSSFNHSIPAEVCSVLIRDFANLLTDEDKAFCKETIVNAATSSFRPNYQYQISDGVESAISVLPILIREFPDESDIVKFILLMILFDRHSIGMYADFADFSVNAISKDLWNLSFEDANSILMGYLFLIPKYESIRTKLFEEMRRQSIYRVGQNELVQAFLNEYEMDIQKILDKEIRVHDLGCIGDIESEYLIVAFQLIPLGTNDVGHLQVAQDIISKFATDLMLDKSEDRISYSVQHDFLVKLSHLVLSCDEKYIPLYLAPFVDEKFTDSKIIAELFNQFILAEDSLRTINKFWAVWYFFYHKVIELTKVGEEENWYTGNILKSYLFASVRWKENATEWKTFGEDNKRFFKDITKERGYFPSTLYSLAKLLNGVGSSYLSAGLVWISEMLCNNGGLWKSELYTNTVYYLECILKKHIHENREDIRRRHKHKRDVLIILDFLVERGSVVGYMLRESIL</sequence>
<dbReference type="InterPro" id="IPR027417">
    <property type="entry name" value="P-loop_NTPase"/>
</dbReference>
<organism evidence="1 2">
    <name type="scientific">Alicyclobacillus fastidiosus</name>
    <dbReference type="NCBI Taxonomy" id="392011"/>
    <lineage>
        <taxon>Bacteria</taxon>
        <taxon>Bacillati</taxon>
        <taxon>Bacillota</taxon>
        <taxon>Bacilli</taxon>
        <taxon>Bacillales</taxon>
        <taxon>Alicyclobacillaceae</taxon>
        <taxon>Alicyclobacillus</taxon>
    </lineage>
</organism>